<keyword evidence="1" id="KW-0812">Transmembrane</keyword>
<dbReference type="AlphaFoldDB" id="A0ABC9XKJ9"/>
<feature type="signal peptide" evidence="2">
    <location>
        <begin position="1"/>
        <end position="24"/>
    </location>
</feature>
<evidence type="ECO:0000313" key="3">
    <source>
        <dbReference type="EMBL" id="GAB0197799.1"/>
    </source>
</evidence>
<keyword evidence="1" id="KW-0472">Membrane</keyword>
<evidence type="ECO:0000256" key="1">
    <source>
        <dbReference type="SAM" id="Phobius"/>
    </source>
</evidence>
<dbReference type="EMBL" id="BAAFJT010000018">
    <property type="protein sequence ID" value="GAB0197799.1"/>
    <property type="molecule type" value="Genomic_DNA"/>
</dbReference>
<protein>
    <submittedName>
        <fullName evidence="3">T-cell antigen CD7</fullName>
    </submittedName>
</protein>
<accession>A0ABC9XKJ9</accession>
<sequence length="267" mass="29203">MDCPRFTRLCFLILTVAAPHPNIAMPSDNCAEGTQDKPNVTVYHCKDCESNICESSNYEDFVKISETQSETFSNEIIQLVTNETHIIMCFQQEGTVPEGIYAIFWEKAMGAGDSCGGILEAVGSSENATFDTAKICCGAETDPSLTKHPLKCYTETSGEKNGKSPANITGYRQTRDPCSRQANTNPLLGTVFGDAQFSVYEKSCISIIILVLILGFCAAALATYCVRRNRKGQGPVIVLHQIFNGIGKAKGTPDVENLTPFRKKIYK</sequence>
<proteinExistence type="predicted"/>
<keyword evidence="4" id="KW-1185">Reference proteome</keyword>
<feature type="transmembrane region" description="Helical" evidence="1">
    <location>
        <begin position="205"/>
        <end position="226"/>
    </location>
</feature>
<name>A0ABC9XKJ9_GRUJA</name>
<dbReference type="Proteomes" id="UP001623348">
    <property type="component" value="Unassembled WGS sequence"/>
</dbReference>
<evidence type="ECO:0000256" key="2">
    <source>
        <dbReference type="SAM" id="SignalP"/>
    </source>
</evidence>
<keyword evidence="2" id="KW-0732">Signal</keyword>
<keyword evidence="1" id="KW-1133">Transmembrane helix</keyword>
<gene>
    <name evidence="3" type="ORF">GRJ2_002245300</name>
</gene>
<evidence type="ECO:0000313" key="4">
    <source>
        <dbReference type="Proteomes" id="UP001623348"/>
    </source>
</evidence>
<comment type="caution">
    <text evidence="3">The sequence shown here is derived from an EMBL/GenBank/DDBJ whole genome shotgun (WGS) entry which is preliminary data.</text>
</comment>
<organism evidence="3 4">
    <name type="scientific">Grus japonensis</name>
    <name type="common">Japanese crane</name>
    <name type="synonym">Red-crowned crane</name>
    <dbReference type="NCBI Taxonomy" id="30415"/>
    <lineage>
        <taxon>Eukaryota</taxon>
        <taxon>Metazoa</taxon>
        <taxon>Chordata</taxon>
        <taxon>Craniata</taxon>
        <taxon>Vertebrata</taxon>
        <taxon>Euteleostomi</taxon>
        <taxon>Archelosauria</taxon>
        <taxon>Archosauria</taxon>
        <taxon>Dinosauria</taxon>
        <taxon>Saurischia</taxon>
        <taxon>Theropoda</taxon>
        <taxon>Coelurosauria</taxon>
        <taxon>Aves</taxon>
        <taxon>Neognathae</taxon>
        <taxon>Neoaves</taxon>
        <taxon>Gruiformes</taxon>
        <taxon>Gruidae</taxon>
        <taxon>Grus</taxon>
    </lineage>
</organism>
<feature type="chain" id="PRO_5044766939" evidence="2">
    <location>
        <begin position="25"/>
        <end position="267"/>
    </location>
</feature>
<reference evidence="3 4" key="1">
    <citation type="submission" date="2024-06" db="EMBL/GenBank/DDBJ databases">
        <title>The draft genome of Grus japonensis, version 3.</title>
        <authorList>
            <person name="Nabeshima K."/>
            <person name="Suzuki S."/>
            <person name="Onuma M."/>
        </authorList>
    </citation>
    <scope>NUCLEOTIDE SEQUENCE [LARGE SCALE GENOMIC DNA]</scope>
    <source>
        <strain evidence="3 4">451A</strain>
    </source>
</reference>